<organism evidence="1 2">
    <name type="scientific">Populus alba</name>
    <name type="common">White poplar</name>
    <dbReference type="NCBI Taxonomy" id="43335"/>
    <lineage>
        <taxon>Eukaryota</taxon>
        <taxon>Viridiplantae</taxon>
        <taxon>Streptophyta</taxon>
        <taxon>Embryophyta</taxon>
        <taxon>Tracheophyta</taxon>
        <taxon>Spermatophyta</taxon>
        <taxon>Magnoliopsida</taxon>
        <taxon>eudicotyledons</taxon>
        <taxon>Gunneridae</taxon>
        <taxon>Pentapetalae</taxon>
        <taxon>rosids</taxon>
        <taxon>fabids</taxon>
        <taxon>Malpighiales</taxon>
        <taxon>Salicaceae</taxon>
        <taxon>Saliceae</taxon>
        <taxon>Populus</taxon>
    </lineage>
</organism>
<evidence type="ECO:0000313" key="1">
    <source>
        <dbReference type="EMBL" id="KAL3585382.1"/>
    </source>
</evidence>
<protein>
    <submittedName>
        <fullName evidence="1">Uncharacterized protein</fullName>
    </submittedName>
</protein>
<gene>
    <name evidence="1" type="ORF">D5086_012249</name>
</gene>
<keyword evidence="2" id="KW-1185">Reference proteome</keyword>
<comment type="caution">
    <text evidence="1">The sequence shown here is derived from an EMBL/GenBank/DDBJ whole genome shotgun (WGS) entry which is preliminary data.</text>
</comment>
<dbReference type="EMBL" id="RCHU02000006">
    <property type="protein sequence ID" value="KAL3585382.1"/>
    <property type="molecule type" value="Genomic_DNA"/>
</dbReference>
<reference evidence="1 2" key="1">
    <citation type="journal article" date="2024" name="Plant Biotechnol. J.">
        <title>Genome and CRISPR/Cas9 system of a widespread forest tree (Populus alba) in the world.</title>
        <authorList>
            <person name="Liu Y.J."/>
            <person name="Jiang P.F."/>
            <person name="Han X.M."/>
            <person name="Li X.Y."/>
            <person name="Wang H.M."/>
            <person name="Wang Y.J."/>
            <person name="Wang X.X."/>
            <person name="Zeng Q.Y."/>
        </authorList>
    </citation>
    <scope>NUCLEOTIDE SEQUENCE [LARGE SCALE GENOMIC DNA]</scope>
    <source>
        <strain evidence="2">cv. PAL-ZL1</strain>
    </source>
</reference>
<dbReference type="Proteomes" id="UP000309997">
    <property type="component" value="Unassembled WGS sequence"/>
</dbReference>
<proteinExistence type="predicted"/>
<sequence length="112" mass="12229">MFSNNPRLGRTSDNQRGAAANYGTSGAAIYEVSDGRRISEYQGVDRLVLLPLFFHGFLCTCKKTSSGASSNANVVTGTKGNMQLTHSTMEYLYQINHQAQGFAKDSSYCMKS</sequence>
<evidence type="ECO:0000313" key="2">
    <source>
        <dbReference type="Proteomes" id="UP000309997"/>
    </source>
</evidence>
<name>A0ACC4C2E8_POPAL</name>
<accession>A0ACC4C2E8</accession>